<comment type="pathway">
    <text evidence="3">tRNA modification; 5-methoxycarbonylmethyl-2-thiouridine-tRNA biosynthesis.</text>
</comment>
<evidence type="ECO:0000256" key="10">
    <source>
        <dbReference type="ARBA" id="ARBA00023242"/>
    </source>
</evidence>
<evidence type="ECO:0000256" key="1">
    <source>
        <dbReference type="ARBA" id="ARBA00004123"/>
    </source>
</evidence>
<evidence type="ECO:0000256" key="9">
    <source>
        <dbReference type="ARBA" id="ARBA00022737"/>
    </source>
</evidence>
<evidence type="ECO:0000256" key="4">
    <source>
        <dbReference type="ARBA" id="ARBA00005881"/>
    </source>
</evidence>
<keyword evidence="10" id="KW-0539">Nucleus</keyword>
<dbReference type="Proteomes" id="UP000708148">
    <property type="component" value="Unassembled WGS sequence"/>
</dbReference>
<dbReference type="GO" id="GO:0033588">
    <property type="term" value="C:elongator holoenzyme complex"/>
    <property type="evidence" value="ECO:0007669"/>
    <property type="project" value="InterPro"/>
</dbReference>
<dbReference type="SMART" id="SM00320">
    <property type="entry name" value="WD40"/>
    <property type="match status" value="1"/>
</dbReference>
<dbReference type="EMBL" id="CAJHUC010001134">
    <property type="protein sequence ID" value="CAD7699916.1"/>
    <property type="molecule type" value="Genomic_DNA"/>
</dbReference>
<comment type="subcellular location">
    <subcellularLocation>
        <location evidence="2">Cytoplasm</location>
    </subcellularLocation>
    <subcellularLocation>
        <location evidence="1">Nucleus</location>
    </subcellularLocation>
</comment>
<name>A0A8S1J1P3_9CHLO</name>
<feature type="repeat" description="WD" evidence="11">
    <location>
        <begin position="49"/>
        <end position="85"/>
    </location>
</feature>
<dbReference type="SUPFAM" id="SSF50978">
    <property type="entry name" value="WD40 repeat-like"/>
    <property type="match status" value="1"/>
</dbReference>
<dbReference type="PANTHER" id="PTHR44111">
    <property type="entry name" value="ELONGATOR COMPLEX PROTEIN 2"/>
    <property type="match status" value="1"/>
</dbReference>
<dbReference type="InterPro" id="IPR001680">
    <property type="entry name" value="WD40_rpt"/>
</dbReference>
<dbReference type="OrthoDB" id="10255630at2759"/>
<evidence type="ECO:0000256" key="3">
    <source>
        <dbReference type="ARBA" id="ARBA00005043"/>
    </source>
</evidence>
<proteinExistence type="inferred from homology"/>
<evidence type="ECO:0000256" key="6">
    <source>
        <dbReference type="ARBA" id="ARBA00022490"/>
    </source>
</evidence>
<evidence type="ECO:0000256" key="5">
    <source>
        <dbReference type="ARBA" id="ARBA00020267"/>
    </source>
</evidence>
<evidence type="ECO:0000256" key="8">
    <source>
        <dbReference type="ARBA" id="ARBA00022694"/>
    </source>
</evidence>
<keyword evidence="8" id="KW-0819">tRNA processing</keyword>
<dbReference type="Gene3D" id="2.130.10.10">
    <property type="entry name" value="YVTN repeat-like/Quinoprotein amine dehydrogenase"/>
    <property type="match status" value="1"/>
</dbReference>
<dbReference type="GO" id="GO:0005737">
    <property type="term" value="C:cytoplasm"/>
    <property type="evidence" value="ECO:0007669"/>
    <property type="project" value="UniProtKB-SubCell"/>
</dbReference>
<keyword evidence="7 11" id="KW-0853">WD repeat</keyword>
<evidence type="ECO:0000256" key="2">
    <source>
        <dbReference type="ARBA" id="ARBA00004496"/>
    </source>
</evidence>
<reference evidence="12" key="1">
    <citation type="submission" date="2020-12" db="EMBL/GenBank/DDBJ databases">
        <authorList>
            <person name="Iha C."/>
        </authorList>
    </citation>
    <scope>NUCLEOTIDE SEQUENCE</scope>
</reference>
<protein>
    <recommendedName>
        <fullName evidence="5">Elongator complex protein 2</fullName>
    </recommendedName>
</protein>
<dbReference type="PROSITE" id="PS50294">
    <property type="entry name" value="WD_REPEATS_REGION"/>
    <property type="match status" value="1"/>
</dbReference>
<keyword evidence="6" id="KW-0963">Cytoplasm</keyword>
<evidence type="ECO:0000256" key="11">
    <source>
        <dbReference type="PROSITE-ProRule" id="PRU00221"/>
    </source>
</evidence>
<keyword evidence="9" id="KW-0677">Repeat</keyword>
<gene>
    <name evidence="12" type="ORF">OSTQU699_LOCUS5275</name>
</gene>
<sequence length="169" mass="18008">MLASVVHVAVGCNRVAGVLDWGRCGVAAFGAHHFVAIYDPKVARIIGTLHGHEGQVNCIKWVCDQGGGCVAFLLTGSADRTIRVWRWPSTQDGQLEVAKLEVCCFSFCSSDYLAAYYRVLSSLNNAVNTSMDWKHNRPVVDGCVVLTGGVCGGGVWASIAACFLGCTPL</sequence>
<organism evidence="12 13">
    <name type="scientific">Ostreobium quekettii</name>
    <dbReference type="NCBI Taxonomy" id="121088"/>
    <lineage>
        <taxon>Eukaryota</taxon>
        <taxon>Viridiplantae</taxon>
        <taxon>Chlorophyta</taxon>
        <taxon>core chlorophytes</taxon>
        <taxon>Ulvophyceae</taxon>
        <taxon>TCBD clade</taxon>
        <taxon>Bryopsidales</taxon>
        <taxon>Ostreobineae</taxon>
        <taxon>Ostreobiaceae</taxon>
        <taxon>Ostreobium</taxon>
    </lineage>
</organism>
<comment type="similarity">
    <text evidence="4">Belongs to the WD repeat ELP2 family.</text>
</comment>
<dbReference type="InterPro" id="IPR015943">
    <property type="entry name" value="WD40/YVTN_repeat-like_dom_sf"/>
</dbReference>
<dbReference type="PANTHER" id="PTHR44111:SF1">
    <property type="entry name" value="ELONGATOR COMPLEX PROTEIN 2"/>
    <property type="match status" value="1"/>
</dbReference>
<dbReference type="PROSITE" id="PS50082">
    <property type="entry name" value="WD_REPEATS_2"/>
    <property type="match status" value="1"/>
</dbReference>
<dbReference type="GO" id="GO:0005634">
    <property type="term" value="C:nucleus"/>
    <property type="evidence" value="ECO:0007669"/>
    <property type="project" value="UniProtKB-SubCell"/>
</dbReference>
<keyword evidence="13" id="KW-1185">Reference proteome</keyword>
<evidence type="ECO:0000313" key="12">
    <source>
        <dbReference type="EMBL" id="CAD7699916.1"/>
    </source>
</evidence>
<dbReference type="InterPro" id="IPR037289">
    <property type="entry name" value="Elp2"/>
</dbReference>
<evidence type="ECO:0000313" key="13">
    <source>
        <dbReference type="Proteomes" id="UP000708148"/>
    </source>
</evidence>
<comment type="caution">
    <text evidence="12">The sequence shown here is derived from an EMBL/GenBank/DDBJ whole genome shotgun (WGS) entry which is preliminary data.</text>
</comment>
<dbReference type="Pfam" id="PF00400">
    <property type="entry name" value="WD40"/>
    <property type="match status" value="1"/>
</dbReference>
<dbReference type="GO" id="GO:0002098">
    <property type="term" value="P:tRNA wobble uridine modification"/>
    <property type="evidence" value="ECO:0007669"/>
    <property type="project" value="InterPro"/>
</dbReference>
<dbReference type="InterPro" id="IPR036322">
    <property type="entry name" value="WD40_repeat_dom_sf"/>
</dbReference>
<accession>A0A8S1J1P3</accession>
<dbReference type="AlphaFoldDB" id="A0A8S1J1P3"/>
<evidence type="ECO:0000256" key="7">
    <source>
        <dbReference type="ARBA" id="ARBA00022574"/>
    </source>
</evidence>